<dbReference type="InterPro" id="IPR005039">
    <property type="entry name" value="Ant_C"/>
</dbReference>
<proteinExistence type="predicted"/>
<dbReference type="RefSeq" id="WP_202229181.1">
    <property type="nucleotide sequence ID" value="NZ_BAAALZ010000002.1"/>
</dbReference>
<gene>
    <name evidence="2" type="ORF">BJ960_000834</name>
</gene>
<evidence type="ECO:0000313" key="2">
    <source>
        <dbReference type="EMBL" id="NYD26031.1"/>
    </source>
</evidence>
<dbReference type="InterPro" id="IPR014054">
    <property type="entry name" value="Phage_regulatory_Rha"/>
</dbReference>
<dbReference type="Pfam" id="PF03374">
    <property type="entry name" value="ANT"/>
    <property type="match status" value="1"/>
</dbReference>
<keyword evidence="3" id="KW-1185">Reference proteome</keyword>
<evidence type="ECO:0000313" key="3">
    <source>
        <dbReference type="Proteomes" id="UP000586095"/>
    </source>
</evidence>
<accession>A0A852QXF5</accession>
<comment type="caution">
    <text evidence="2">The sequence shown here is derived from an EMBL/GenBank/DDBJ whole genome shotgun (WGS) entry which is preliminary data.</text>
</comment>
<dbReference type="GO" id="GO:0003677">
    <property type="term" value="F:DNA binding"/>
    <property type="evidence" value="ECO:0007669"/>
    <property type="project" value="InterPro"/>
</dbReference>
<name>A0A852QXF5_9MICO</name>
<organism evidence="2 3">
    <name type="scientific">Leucobacter aridicollis</name>
    <dbReference type="NCBI Taxonomy" id="283878"/>
    <lineage>
        <taxon>Bacteria</taxon>
        <taxon>Bacillati</taxon>
        <taxon>Actinomycetota</taxon>
        <taxon>Actinomycetes</taxon>
        <taxon>Micrococcales</taxon>
        <taxon>Microbacteriaceae</taxon>
        <taxon>Leucobacter</taxon>
    </lineage>
</organism>
<reference evidence="2 3" key="1">
    <citation type="submission" date="2020-07" db="EMBL/GenBank/DDBJ databases">
        <title>Sequencing the genomes of 1000 actinobacteria strains.</title>
        <authorList>
            <person name="Klenk H.-P."/>
        </authorList>
    </citation>
    <scope>NUCLEOTIDE SEQUENCE [LARGE SCALE GENOMIC DNA]</scope>
    <source>
        <strain evidence="2 3">DSM 17380</strain>
    </source>
</reference>
<dbReference type="Proteomes" id="UP000586095">
    <property type="component" value="Unassembled WGS sequence"/>
</dbReference>
<feature type="domain" description="Antirepressor protein C-terminal" evidence="1">
    <location>
        <begin position="142"/>
        <end position="254"/>
    </location>
</feature>
<protein>
    <submittedName>
        <fullName evidence="2">Phage regulator Rha-like protein</fullName>
    </submittedName>
</protein>
<dbReference type="AlphaFoldDB" id="A0A852QXF5"/>
<dbReference type="Pfam" id="PF09669">
    <property type="entry name" value="Phage_pRha"/>
    <property type="match status" value="1"/>
</dbReference>
<sequence>MSEVQSINIVEDAEGELRVSSLIIAGRTEVQHKNVMDLVRTYADELAEFGPLAFETRMGVPLPQGGFAKATEYALLSEHQATLLITFMRNSPIVREFKVELVKQFYAMRQALAVSQFAPPQTYSDALRELAATVEKNTELAQKIIADEPKVDYVDTFVADGDLRILRNVAKSIGMTETELRTDLLARKWIYVEHMTRWSESKQEKETVSRYSPYAHKAEYFQPIPNHLAPRFKGEVMHTLKVTPAGAVAIARLYGRHLAAVEAVSA</sequence>
<dbReference type="EMBL" id="JACCBD010000001">
    <property type="protein sequence ID" value="NYD26031.1"/>
    <property type="molecule type" value="Genomic_DNA"/>
</dbReference>
<evidence type="ECO:0000259" key="1">
    <source>
        <dbReference type="Pfam" id="PF03374"/>
    </source>
</evidence>